<protein>
    <recommendedName>
        <fullName evidence="4">ABC-2 type transport system permease protein</fullName>
    </recommendedName>
</protein>
<keyword evidence="1" id="KW-0472">Membrane</keyword>
<sequence>MNMTIAWITARGLLGRRRSWLLLPMPVILIGITAIGLAFEAEAADLADGVLIGLGVAVILPLVSLIVGTGVLGSEIDDGTVVHILTKPIPRSRIILAKLVVAATVSAVTTAVPMFVAATMVGGVRLGLGFGLACVAGAIVYSALFLALSVVTRRPVLVGLLYVVIWEGLLSNVVTGTRTVSVQHYVIEFASALSGSALFPSTVSTAVAGVMTVVFTVLGAWLATQRLRVFSVAGETS</sequence>
<feature type="transmembrane region" description="Helical" evidence="1">
    <location>
        <begin position="20"/>
        <end position="39"/>
    </location>
</feature>
<evidence type="ECO:0000313" key="2">
    <source>
        <dbReference type="EMBL" id="GIG08428.1"/>
    </source>
</evidence>
<feature type="transmembrane region" description="Helical" evidence="1">
    <location>
        <begin position="51"/>
        <end position="73"/>
    </location>
</feature>
<accession>A0A8J3KYA1</accession>
<dbReference type="EMBL" id="BONI01000047">
    <property type="protein sequence ID" value="GIG08428.1"/>
    <property type="molecule type" value="Genomic_DNA"/>
</dbReference>
<evidence type="ECO:0008006" key="4">
    <source>
        <dbReference type="Google" id="ProtNLM"/>
    </source>
</evidence>
<feature type="transmembrane region" description="Helical" evidence="1">
    <location>
        <begin position="94"/>
        <end position="116"/>
    </location>
</feature>
<feature type="transmembrane region" description="Helical" evidence="1">
    <location>
        <begin position="197"/>
        <end position="223"/>
    </location>
</feature>
<feature type="transmembrane region" description="Helical" evidence="1">
    <location>
        <begin position="156"/>
        <end position="177"/>
    </location>
</feature>
<keyword evidence="3" id="KW-1185">Reference proteome</keyword>
<evidence type="ECO:0000313" key="3">
    <source>
        <dbReference type="Proteomes" id="UP000630887"/>
    </source>
</evidence>
<gene>
    <name evidence="2" type="ORF">Cco03nite_51280</name>
</gene>
<comment type="caution">
    <text evidence="2">The sequence shown here is derived from an EMBL/GenBank/DDBJ whole genome shotgun (WGS) entry which is preliminary data.</text>
</comment>
<dbReference type="Proteomes" id="UP000630887">
    <property type="component" value="Unassembled WGS sequence"/>
</dbReference>
<name>A0A8J3KYA1_9ACTN</name>
<feature type="transmembrane region" description="Helical" evidence="1">
    <location>
        <begin position="128"/>
        <end position="149"/>
    </location>
</feature>
<keyword evidence="1" id="KW-1133">Transmembrane helix</keyword>
<dbReference type="RefSeq" id="WP_203694738.1">
    <property type="nucleotide sequence ID" value="NZ_BAAALC010000007.1"/>
</dbReference>
<organism evidence="2 3">
    <name type="scientific">Catellatospora coxensis</name>
    <dbReference type="NCBI Taxonomy" id="310354"/>
    <lineage>
        <taxon>Bacteria</taxon>
        <taxon>Bacillati</taxon>
        <taxon>Actinomycetota</taxon>
        <taxon>Actinomycetes</taxon>
        <taxon>Micromonosporales</taxon>
        <taxon>Micromonosporaceae</taxon>
        <taxon>Catellatospora</taxon>
    </lineage>
</organism>
<dbReference type="GO" id="GO:0005886">
    <property type="term" value="C:plasma membrane"/>
    <property type="evidence" value="ECO:0007669"/>
    <property type="project" value="UniProtKB-SubCell"/>
</dbReference>
<reference evidence="2 3" key="1">
    <citation type="submission" date="2021-01" db="EMBL/GenBank/DDBJ databases">
        <title>Whole genome shotgun sequence of Catellatospora coxensis NBRC 107359.</title>
        <authorList>
            <person name="Komaki H."/>
            <person name="Tamura T."/>
        </authorList>
    </citation>
    <scope>NUCLEOTIDE SEQUENCE [LARGE SCALE GENOMIC DNA]</scope>
    <source>
        <strain evidence="2 3">NBRC 107359</strain>
    </source>
</reference>
<dbReference type="Pfam" id="PF12730">
    <property type="entry name" value="ABC2_membrane_4"/>
    <property type="match status" value="1"/>
</dbReference>
<evidence type="ECO:0000256" key="1">
    <source>
        <dbReference type="SAM" id="Phobius"/>
    </source>
</evidence>
<proteinExistence type="predicted"/>
<dbReference type="AlphaFoldDB" id="A0A8J3KYA1"/>
<keyword evidence="1" id="KW-0812">Transmembrane</keyword>
<dbReference type="GO" id="GO:0140359">
    <property type="term" value="F:ABC-type transporter activity"/>
    <property type="evidence" value="ECO:0007669"/>
    <property type="project" value="InterPro"/>
</dbReference>